<dbReference type="OrthoDB" id="277832at2759"/>
<dbReference type="Proteomes" id="UP000499080">
    <property type="component" value="Unassembled WGS sequence"/>
</dbReference>
<protein>
    <recommendedName>
        <fullName evidence="1">A-kinase anchor protein 7-like phosphoesterase domain-containing protein</fullName>
    </recommendedName>
</protein>
<name>A0A4Y1ZXR1_ARAVE</name>
<evidence type="ECO:0000259" key="1">
    <source>
        <dbReference type="Pfam" id="PF10469"/>
    </source>
</evidence>
<feature type="domain" description="A-kinase anchor protein 7-like phosphoesterase" evidence="1">
    <location>
        <begin position="45"/>
        <end position="147"/>
    </location>
</feature>
<dbReference type="InterPro" id="IPR019510">
    <property type="entry name" value="AKAP7-like_phosphoesterase"/>
</dbReference>
<dbReference type="GO" id="GO:0005829">
    <property type="term" value="C:cytosol"/>
    <property type="evidence" value="ECO:0007669"/>
    <property type="project" value="TreeGrafter"/>
</dbReference>
<accession>A0A4Y1ZXR1</accession>
<dbReference type="AlphaFoldDB" id="A0A4Y1ZXR1"/>
<organism evidence="2 3">
    <name type="scientific">Araneus ventricosus</name>
    <name type="common">Orbweaver spider</name>
    <name type="synonym">Epeira ventricosa</name>
    <dbReference type="NCBI Taxonomy" id="182803"/>
    <lineage>
        <taxon>Eukaryota</taxon>
        <taxon>Metazoa</taxon>
        <taxon>Ecdysozoa</taxon>
        <taxon>Arthropoda</taxon>
        <taxon>Chelicerata</taxon>
        <taxon>Arachnida</taxon>
        <taxon>Araneae</taxon>
        <taxon>Araneomorphae</taxon>
        <taxon>Entelegynae</taxon>
        <taxon>Araneoidea</taxon>
        <taxon>Araneidae</taxon>
        <taxon>Araneus</taxon>
    </lineage>
</organism>
<dbReference type="EMBL" id="BGPR01000001">
    <property type="protein sequence ID" value="GBL72263.1"/>
    <property type="molecule type" value="Genomic_DNA"/>
</dbReference>
<sequence>MPVIKRRNTNEDCAKTIASTENNLAKDANTSFIEEKSVKDRSPPKQREKHVLYAKIKENESFERLCGLAKCVRKHFANFEISSTDQREFNPHLTIAKIDFSKKKHKVLKKIEPSLFETFVNEYVGCETVVGIQLLSMTSPKNEAGYYIGENLFFESNISGSSREASLADINEKKKDIRTKIAHLAGKIFK</sequence>
<proteinExistence type="predicted"/>
<dbReference type="SUPFAM" id="SSF55144">
    <property type="entry name" value="LigT-like"/>
    <property type="match status" value="1"/>
</dbReference>
<dbReference type="PANTHER" id="PTHR15934:SF2">
    <property type="entry name" value="A-KINASE ANCHOR PROTEIN 7-LIKE PHOSPHOESTERASE DOMAIN-CONTAINING PROTEIN"/>
    <property type="match status" value="1"/>
</dbReference>
<dbReference type="GO" id="GO:0010738">
    <property type="term" value="P:regulation of protein kinase A signaling"/>
    <property type="evidence" value="ECO:0007669"/>
    <property type="project" value="TreeGrafter"/>
</dbReference>
<dbReference type="GO" id="GO:0034237">
    <property type="term" value="F:protein kinase A regulatory subunit binding"/>
    <property type="evidence" value="ECO:0007669"/>
    <property type="project" value="TreeGrafter"/>
</dbReference>
<evidence type="ECO:0000313" key="3">
    <source>
        <dbReference type="Proteomes" id="UP000499080"/>
    </source>
</evidence>
<evidence type="ECO:0000313" key="2">
    <source>
        <dbReference type="EMBL" id="GBL72263.1"/>
    </source>
</evidence>
<dbReference type="Pfam" id="PF10469">
    <property type="entry name" value="AKAP7_NLS"/>
    <property type="match status" value="1"/>
</dbReference>
<dbReference type="InterPro" id="IPR009097">
    <property type="entry name" value="Cyclic_Pdiesterase"/>
</dbReference>
<reference evidence="2 3" key="1">
    <citation type="journal article" date="2019" name="Sci. Rep.">
        <title>Orb-weaving spider Araneus ventricosus genome elucidates the spidroin gene catalogue.</title>
        <authorList>
            <person name="Kono N."/>
            <person name="Nakamura H."/>
            <person name="Ohtoshi R."/>
            <person name="Moran D.A.P."/>
            <person name="Shinohara A."/>
            <person name="Yoshida Y."/>
            <person name="Fujiwara M."/>
            <person name="Mori M."/>
            <person name="Tomita M."/>
            <person name="Arakawa K."/>
        </authorList>
    </citation>
    <scope>NUCLEOTIDE SEQUENCE [LARGE SCALE GENOMIC DNA]</scope>
</reference>
<comment type="caution">
    <text evidence="2">The sequence shown here is derived from an EMBL/GenBank/DDBJ whole genome shotgun (WGS) entry which is preliminary data.</text>
</comment>
<dbReference type="Gene3D" id="3.90.1140.10">
    <property type="entry name" value="Cyclic phosphodiesterase"/>
    <property type="match status" value="1"/>
</dbReference>
<dbReference type="PANTHER" id="PTHR15934">
    <property type="entry name" value="RNA 2',3'-CYCLIC PHOSPHODIESTERASE"/>
    <property type="match status" value="1"/>
</dbReference>
<dbReference type="InterPro" id="IPR052641">
    <property type="entry name" value="AKAP7_isoform_gamma"/>
</dbReference>
<keyword evidence="3" id="KW-1185">Reference proteome</keyword>
<gene>
    <name evidence="2" type="ORF">AVEN_115227_1</name>
</gene>